<dbReference type="InterPro" id="IPR000182">
    <property type="entry name" value="GNAT_dom"/>
</dbReference>
<dbReference type="SUPFAM" id="SSF55729">
    <property type="entry name" value="Acyl-CoA N-acyltransferases (Nat)"/>
    <property type="match status" value="1"/>
</dbReference>
<dbReference type="EMBL" id="JAGSOH010000028">
    <property type="protein sequence ID" value="MBR7827102.1"/>
    <property type="molecule type" value="Genomic_DNA"/>
</dbReference>
<sequence>MENIETHRLVLRRPVLEDARPLADINADPEVMKYIGNGKVRTAEETAAGLENAIAAWNVHSYGQFSMILRDTGEYLGWVTLAEPAFLPEVLPAVEIGWRLGRSYWGHGYATEGAEEVLRFGFESCGLDEIVSIRHMENDASRRVMEKLGLHFDFETTVPAYRQPVAVHSISRAQYGRLRRA</sequence>
<dbReference type="InterPro" id="IPR016181">
    <property type="entry name" value="Acyl_CoA_acyltransferase"/>
</dbReference>
<evidence type="ECO:0000313" key="3">
    <source>
        <dbReference type="Proteomes" id="UP000676325"/>
    </source>
</evidence>
<dbReference type="Proteomes" id="UP000676325">
    <property type="component" value="Unassembled WGS sequence"/>
</dbReference>
<evidence type="ECO:0000259" key="1">
    <source>
        <dbReference type="PROSITE" id="PS51186"/>
    </source>
</evidence>
<organism evidence="2 3">
    <name type="scientific">Actinospica acidithermotolerans</name>
    <dbReference type="NCBI Taxonomy" id="2828514"/>
    <lineage>
        <taxon>Bacteria</taxon>
        <taxon>Bacillati</taxon>
        <taxon>Actinomycetota</taxon>
        <taxon>Actinomycetes</taxon>
        <taxon>Catenulisporales</taxon>
        <taxon>Actinospicaceae</taxon>
        <taxon>Actinospica</taxon>
    </lineage>
</organism>
<keyword evidence="3" id="KW-1185">Reference proteome</keyword>
<protein>
    <submittedName>
        <fullName evidence="2">GNAT family N-acetyltransferase</fullName>
    </submittedName>
</protein>
<dbReference type="Pfam" id="PF13302">
    <property type="entry name" value="Acetyltransf_3"/>
    <property type="match status" value="1"/>
</dbReference>
<dbReference type="PANTHER" id="PTHR43792">
    <property type="entry name" value="GNAT FAMILY, PUTATIVE (AFU_ORTHOLOGUE AFUA_3G00765)-RELATED-RELATED"/>
    <property type="match status" value="1"/>
</dbReference>
<dbReference type="PROSITE" id="PS51186">
    <property type="entry name" value="GNAT"/>
    <property type="match status" value="1"/>
</dbReference>
<name>A0A941E9K6_9ACTN</name>
<dbReference type="RefSeq" id="WP_212518248.1">
    <property type="nucleotide sequence ID" value="NZ_JAGSOH010000028.1"/>
</dbReference>
<dbReference type="AlphaFoldDB" id="A0A941E9K6"/>
<dbReference type="InterPro" id="IPR051531">
    <property type="entry name" value="N-acetyltransferase"/>
</dbReference>
<dbReference type="PANTHER" id="PTHR43792:SF1">
    <property type="entry name" value="N-ACETYLTRANSFERASE DOMAIN-CONTAINING PROTEIN"/>
    <property type="match status" value="1"/>
</dbReference>
<dbReference type="GO" id="GO:0016747">
    <property type="term" value="F:acyltransferase activity, transferring groups other than amino-acyl groups"/>
    <property type="evidence" value="ECO:0007669"/>
    <property type="project" value="InterPro"/>
</dbReference>
<comment type="caution">
    <text evidence="2">The sequence shown here is derived from an EMBL/GenBank/DDBJ whole genome shotgun (WGS) entry which is preliminary data.</text>
</comment>
<evidence type="ECO:0000313" key="2">
    <source>
        <dbReference type="EMBL" id="MBR7827102.1"/>
    </source>
</evidence>
<gene>
    <name evidence="2" type="ORF">KDK95_12365</name>
</gene>
<reference evidence="2" key="1">
    <citation type="submission" date="2021-04" db="EMBL/GenBank/DDBJ databases">
        <title>Genome based classification of Actinospica acidithermotolerans sp. nov., an actinobacterium isolated from an Indonesian hot spring.</title>
        <authorList>
            <person name="Kusuma A.B."/>
            <person name="Putra K.E."/>
            <person name="Nafisah S."/>
            <person name="Loh J."/>
            <person name="Nouioui I."/>
            <person name="Goodfellow M."/>
        </authorList>
    </citation>
    <scope>NUCLEOTIDE SEQUENCE</scope>
    <source>
        <strain evidence="2">MGRD01-02</strain>
    </source>
</reference>
<accession>A0A941E9K6</accession>
<feature type="domain" description="N-acetyltransferase" evidence="1">
    <location>
        <begin position="9"/>
        <end position="166"/>
    </location>
</feature>
<proteinExistence type="predicted"/>
<dbReference type="Gene3D" id="3.40.630.30">
    <property type="match status" value="1"/>
</dbReference>